<reference evidence="2 3" key="1">
    <citation type="submission" date="2019-04" db="EMBL/GenBank/DDBJ databases">
        <title>A pseudo-fructophilic Leuconostoc citreum strain F192-5 isolated from peel of satsuma mandarin: the first report for isolation and characterization of strain-dependent fructophilic-like characteristics.</title>
        <authorList>
            <person name="Maeno S."/>
            <person name="Tanizawa Y."/>
            <person name="Kajikawa A."/>
            <person name="Kanesaki Y."/>
            <person name="Kubota E."/>
            <person name="Arita M."/>
            <person name="Leon D."/>
            <person name="Endo A."/>
        </authorList>
    </citation>
    <scope>NUCLEOTIDE SEQUENCE [LARGE SCALE GENOMIC DNA]</scope>
    <source>
        <strain evidence="2 3">F192-5</strain>
    </source>
</reference>
<sequence>MVVNGTMLYVVITIVGFYFILSLAFKKAALKVLRCWIQTGQTKIKDNHYYEQEKNNTRIKY</sequence>
<keyword evidence="1" id="KW-0812">Transmembrane</keyword>
<keyword evidence="1" id="KW-1133">Transmembrane helix</keyword>
<organism evidence="2 3">
    <name type="scientific">Leuconostoc citreum</name>
    <dbReference type="NCBI Taxonomy" id="33964"/>
    <lineage>
        <taxon>Bacteria</taxon>
        <taxon>Bacillati</taxon>
        <taxon>Bacillota</taxon>
        <taxon>Bacilli</taxon>
        <taxon>Lactobacillales</taxon>
        <taxon>Lactobacillaceae</taxon>
        <taxon>Leuconostoc</taxon>
    </lineage>
</organism>
<accession>A0A5A5U3H0</accession>
<evidence type="ECO:0000313" key="3">
    <source>
        <dbReference type="Proteomes" id="UP000323274"/>
    </source>
</evidence>
<proteinExistence type="predicted"/>
<gene>
    <name evidence="2" type="ORF">LCIT_19310</name>
</gene>
<dbReference type="Proteomes" id="UP000323274">
    <property type="component" value="Unassembled WGS sequence"/>
</dbReference>
<protein>
    <submittedName>
        <fullName evidence="2">Uncharacterized protein</fullName>
    </submittedName>
</protein>
<evidence type="ECO:0000256" key="1">
    <source>
        <dbReference type="SAM" id="Phobius"/>
    </source>
</evidence>
<keyword evidence="1" id="KW-0472">Membrane</keyword>
<evidence type="ECO:0000313" key="2">
    <source>
        <dbReference type="EMBL" id="GDZ84689.1"/>
    </source>
</evidence>
<comment type="caution">
    <text evidence="2">The sequence shown here is derived from an EMBL/GenBank/DDBJ whole genome shotgun (WGS) entry which is preliminary data.</text>
</comment>
<feature type="transmembrane region" description="Helical" evidence="1">
    <location>
        <begin position="6"/>
        <end position="25"/>
    </location>
</feature>
<dbReference type="EMBL" id="BJJW01000021">
    <property type="protein sequence ID" value="GDZ84689.1"/>
    <property type="molecule type" value="Genomic_DNA"/>
</dbReference>
<dbReference type="AlphaFoldDB" id="A0A5A5U3H0"/>
<name>A0A5A5U3H0_LEUCI</name>